<evidence type="ECO:0000313" key="4">
    <source>
        <dbReference type="Proteomes" id="UP000523161"/>
    </source>
</evidence>
<dbReference type="AlphaFoldDB" id="A0A7Y5AV65"/>
<evidence type="ECO:0000256" key="1">
    <source>
        <dbReference type="SAM" id="MobiDB-lite"/>
    </source>
</evidence>
<proteinExistence type="predicted"/>
<feature type="transmembrane region" description="Helical" evidence="2">
    <location>
        <begin position="116"/>
        <end position="135"/>
    </location>
</feature>
<feature type="transmembrane region" description="Helical" evidence="2">
    <location>
        <begin position="59"/>
        <end position="78"/>
    </location>
</feature>
<dbReference type="Proteomes" id="UP000523161">
    <property type="component" value="Unassembled WGS sequence"/>
</dbReference>
<reference evidence="3 4" key="1">
    <citation type="submission" date="2020-06" db="EMBL/GenBank/DDBJ databases">
        <title>Rheinheimera sp. nov., a marine bacterium isolated from coastal.</title>
        <authorList>
            <person name="Yu Q."/>
            <person name="Qi Y."/>
            <person name="Pu J."/>
        </authorList>
    </citation>
    <scope>NUCLEOTIDE SEQUENCE [LARGE SCALE GENOMIC DNA]</scope>
    <source>
        <strain evidence="3 4">YQF-2</strain>
    </source>
</reference>
<evidence type="ECO:0000256" key="2">
    <source>
        <dbReference type="SAM" id="Phobius"/>
    </source>
</evidence>
<gene>
    <name evidence="3" type="ORF">HRH59_18305</name>
</gene>
<name>A0A7Y5AV65_9GAMM</name>
<accession>A0A7Y5AV65</accession>
<keyword evidence="2" id="KW-0472">Membrane</keyword>
<evidence type="ECO:0000313" key="3">
    <source>
        <dbReference type="EMBL" id="NRQ44496.1"/>
    </source>
</evidence>
<dbReference type="EMBL" id="JABSOD010000032">
    <property type="protein sequence ID" value="NRQ44496.1"/>
    <property type="molecule type" value="Genomic_DNA"/>
</dbReference>
<protein>
    <submittedName>
        <fullName evidence="3">Uncharacterized protein</fullName>
    </submittedName>
</protein>
<keyword evidence="2" id="KW-0812">Transmembrane</keyword>
<keyword evidence="2" id="KW-1133">Transmembrane helix</keyword>
<comment type="caution">
    <text evidence="3">The sequence shown here is derived from an EMBL/GenBank/DDBJ whole genome shotgun (WGS) entry which is preliminary data.</text>
</comment>
<keyword evidence="4" id="KW-1185">Reference proteome</keyword>
<feature type="transmembrane region" description="Helical" evidence="2">
    <location>
        <begin position="30"/>
        <end position="47"/>
    </location>
</feature>
<organism evidence="3 4">
    <name type="scientific">Rheinheimera lutimaris</name>
    <dbReference type="NCBI Taxonomy" id="2740584"/>
    <lineage>
        <taxon>Bacteria</taxon>
        <taxon>Pseudomonadati</taxon>
        <taxon>Pseudomonadota</taxon>
        <taxon>Gammaproteobacteria</taxon>
        <taxon>Chromatiales</taxon>
        <taxon>Chromatiaceae</taxon>
        <taxon>Rheinheimera</taxon>
    </lineage>
</organism>
<feature type="region of interest" description="Disordered" evidence="1">
    <location>
        <begin position="1"/>
        <end position="21"/>
    </location>
</feature>
<sequence>MNGSENVKRQQYAPSPPDFNEGGSEYRRNLLLSTSIAIVLLLSTSLNPEVLGIKVPENVMWSLLGLAHVYFFVMWRLTAVVEGDMDKKFWNFKGLYVQAFGLGRPNSPGKVKAQIFFIRSLPIWAFFIGLISISIGL</sequence>
<dbReference type="RefSeq" id="WP_173502721.1">
    <property type="nucleotide sequence ID" value="NZ_JABSOD010000032.1"/>
</dbReference>